<dbReference type="EMBL" id="CASHSV030000001">
    <property type="protein sequence ID" value="CAJ2631490.1"/>
    <property type="molecule type" value="Genomic_DNA"/>
</dbReference>
<dbReference type="Proteomes" id="UP001177021">
    <property type="component" value="Unassembled WGS sequence"/>
</dbReference>
<sequence length="369" mass="40502">MERVFSLVEISEQDWLTLNGCKERDSKMNRSESEWALEQFLKQDAEETNNTSNAIPCSSSSTSTSSSTVDVKLNINNNNNNNDTVSLKTKLDLACAAVAKQLGSLVNSNDPDNGSLASHPPLPALKESGPSGNDPSKFQNKDVKVAAGVPSMQKKPAVSIRSTTSGSSDGEEAEGESNMNGDMNPDAKRVRRMLSNRESARRSRRRKQAHLTELETQVSQLRDENSSLIQRLSDVNKKYRDSDHENRVLLAKLETLRAQVQLAEAEGRFLRRPGLNPMVNAMPEMSSVTGMEMSLFDRSPSESSADAFVPVQEHRNNNFFQPTSDNLMSGRDMRVVNNWLGGNVSSAESVLKNTPAGGNALTKTSNRIV</sequence>
<reference evidence="1" key="1">
    <citation type="submission" date="2023-10" db="EMBL/GenBank/DDBJ databases">
        <authorList>
            <person name="Rodriguez Cubillos JULIANA M."/>
            <person name="De Vega J."/>
        </authorList>
    </citation>
    <scope>NUCLEOTIDE SEQUENCE</scope>
</reference>
<name>A0ACB0IHK8_TRIPR</name>
<comment type="caution">
    <text evidence="1">The sequence shown here is derived from an EMBL/GenBank/DDBJ whole genome shotgun (WGS) entry which is preliminary data.</text>
</comment>
<proteinExistence type="predicted"/>
<evidence type="ECO:0000313" key="1">
    <source>
        <dbReference type="EMBL" id="CAJ2631490.1"/>
    </source>
</evidence>
<keyword evidence="2" id="KW-1185">Reference proteome</keyword>
<protein>
    <submittedName>
        <fullName evidence="1">Uncharacterized protein</fullName>
    </submittedName>
</protein>
<accession>A0ACB0IHK8</accession>
<evidence type="ECO:0000313" key="2">
    <source>
        <dbReference type="Proteomes" id="UP001177021"/>
    </source>
</evidence>
<organism evidence="1 2">
    <name type="scientific">Trifolium pratense</name>
    <name type="common">Red clover</name>
    <dbReference type="NCBI Taxonomy" id="57577"/>
    <lineage>
        <taxon>Eukaryota</taxon>
        <taxon>Viridiplantae</taxon>
        <taxon>Streptophyta</taxon>
        <taxon>Embryophyta</taxon>
        <taxon>Tracheophyta</taxon>
        <taxon>Spermatophyta</taxon>
        <taxon>Magnoliopsida</taxon>
        <taxon>eudicotyledons</taxon>
        <taxon>Gunneridae</taxon>
        <taxon>Pentapetalae</taxon>
        <taxon>rosids</taxon>
        <taxon>fabids</taxon>
        <taxon>Fabales</taxon>
        <taxon>Fabaceae</taxon>
        <taxon>Papilionoideae</taxon>
        <taxon>50 kb inversion clade</taxon>
        <taxon>NPAAA clade</taxon>
        <taxon>Hologalegina</taxon>
        <taxon>IRL clade</taxon>
        <taxon>Trifolieae</taxon>
        <taxon>Trifolium</taxon>
    </lineage>
</organism>
<gene>
    <name evidence="1" type="ORF">MILVUS5_LOCUS3010</name>
</gene>